<feature type="compositionally biased region" description="Polar residues" evidence="1">
    <location>
        <begin position="40"/>
        <end position="55"/>
    </location>
</feature>
<proteinExistence type="predicted"/>
<gene>
    <name evidence="2" type="ORF">MELLADRAFT_62997</name>
</gene>
<dbReference type="VEuPathDB" id="FungiDB:MELLADRAFT_62997"/>
<feature type="region of interest" description="Disordered" evidence="1">
    <location>
        <begin position="104"/>
        <end position="170"/>
    </location>
</feature>
<dbReference type="EMBL" id="GL883106">
    <property type="protein sequence ID" value="EGG06799.1"/>
    <property type="molecule type" value="Genomic_DNA"/>
</dbReference>
<evidence type="ECO:0000256" key="1">
    <source>
        <dbReference type="SAM" id="MobiDB-lite"/>
    </source>
</evidence>
<protein>
    <submittedName>
        <fullName evidence="2">Uncharacterized protein</fullName>
    </submittedName>
</protein>
<dbReference type="AlphaFoldDB" id="F4RKW8"/>
<feature type="region of interest" description="Disordered" evidence="1">
    <location>
        <begin position="214"/>
        <end position="249"/>
    </location>
</feature>
<feature type="region of interest" description="Disordered" evidence="1">
    <location>
        <begin position="15"/>
        <end position="76"/>
    </location>
</feature>
<name>F4RKW8_MELLP</name>
<dbReference type="HOGENOM" id="CLU_758824_0_0_1"/>
<dbReference type="Proteomes" id="UP000001072">
    <property type="component" value="Unassembled WGS sequence"/>
</dbReference>
<evidence type="ECO:0000313" key="2">
    <source>
        <dbReference type="EMBL" id="EGG06799.1"/>
    </source>
</evidence>
<keyword evidence="3" id="KW-1185">Reference proteome</keyword>
<reference evidence="3" key="1">
    <citation type="journal article" date="2011" name="Proc. Natl. Acad. Sci. U.S.A.">
        <title>Obligate biotrophy features unraveled by the genomic analysis of rust fungi.</title>
        <authorList>
            <person name="Duplessis S."/>
            <person name="Cuomo C.A."/>
            <person name="Lin Y.-C."/>
            <person name="Aerts A."/>
            <person name="Tisserant E."/>
            <person name="Veneault-Fourrey C."/>
            <person name="Joly D.L."/>
            <person name="Hacquard S."/>
            <person name="Amselem J."/>
            <person name="Cantarel B.L."/>
            <person name="Chiu R."/>
            <person name="Coutinho P.M."/>
            <person name="Feau N."/>
            <person name="Field M."/>
            <person name="Frey P."/>
            <person name="Gelhaye E."/>
            <person name="Goldberg J."/>
            <person name="Grabherr M.G."/>
            <person name="Kodira C.D."/>
            <person name="Kohler A."/>
            <person name="Kuees U."/>
            <person name="Lindquist E.A."/>
            <person name="Lucas S.M."/>
            <person name="Mago R."/>
            <person name="Mauceli E."/>
            <person name="Morin E."/>
            <person name="Murat C."/>
            <person name="Pangilinan J.L."/>
            <person name="Park R."/>
            <person name="Pearson M."/>
            <person name="Quesneville H."/>
            <person name="Rouhier N."/>
            <person name="Sakthikumar S."/>
            <person name="Salamov A.A."/>
            <person name="Schmutz J."/>
            <person name="Selles B."/>
            <person name="Shapiro H."/>
            <person name="Tanguay P."/>
            <person name="Tuskan G.A."/>
            <person name="Henrissat B."/>
            <person name="Van de Peer Y."/>
            <person name="Rouze P."/>
            <person name="Ellis J.G."/>
            <person name="Dodds P.N."/>
            <person name="Schein J.E."/>
            <person name="Zhong S."/>
            <person name="Hamelin R.C."/>
            <person name="Grigoriev I.V."/>
            <person name="Szabo L.J."/>
            <person name="Martin F."/>
        </authorList>
    </citation>
    <scope>NUCLEOTIDE SEQUENCE [LARGE SCALE GENOMIC DNA]</scope>
    <source>
        <strain evidence="3">98AG31 / pathotype 3-4-7</strain>
    </source>
</reference>
<dbReference type="InParanoid" id="F4RKW8"/>
<dbReference type="RefSeq" id="XP_007409759.1">
    <property type="nucleotide sequence ID" value="XM_007409697.1"/>
</dbReference>
<dbReference type="KEGG" id="mlr:MELLADRAFT_62997"/>
<organism evidence="3">
    <name type="scientific">Melampsora larici-populina (strain 98AG31 / pathotype 3-4-7)</name>
    <name type="common">Poplar leaf rust fungus</name>
    <dbReference type="NCBI Taxonomy" id="747676"/>
    <lineage>
        <taxon>Eukaryota</taxon>
        <taxon>Fungi</taxon>
        <taxon>Dikarya</taxon>
        <taxon>Basidiomycota</taxon>
        <taxon>Pucciniomycotina</taxon>
        <taxon>Pucciniomycetes</taxon>
        <taxon>Pucciniales</taxon>
        <taxon>Melampsoraceae</taxon>
        <taxon>Melampsora</taxon>
    </lineage>
</organism>
<dbReference type="GeneID" id="18930008"/>
<feature type="compositionally biased region" description="Polar residues" evidence="1">
    <location>
        <begin position="113"/>
        <end position="148"/>
    </location>
</feature>
<feature type="compositionally biased region" description="Basic and acidic residues" evidence="1">
    <location>
        <begin position="237"/>
        <end position="249"/>
    </location>
</feature>
<evidence type="ECO:0000313" key="3">
    <source>
        <dbReference type="Proteomes" id="UP000001072"/>
    </source>
</evidence>
<accession>F4RKW8</accession>
<feature type="compositionally biased region" description="Polar residues" evidence="1">
    <location>
        <begin position="158"/>
        <end position="170"/>
    </location>
</feature>
<sequence>MSEENRIVTNLEKFNDNVKRTSQRLSNRAGSAPLEDRPFTSGTTIETNKGTDTTNSARGAPSRGRGRTRGKKLTAVNTRASAAAQTLATEAAAAAAATASANTDTLTSDASANPTRNVVNPTNKENPALNTNPDEDLSNSIGDTSGPTGQIERDETTENLTSTQSPARQSTITRAVTVNTSGNVNSVTKCTSVPTAKPVQKNKNIGFVDLSNIDNAESDGAKNSRAAETTKGPEPTTADKDGKAEVDDKGIDSNGLVSLLDYFDKKMKGPKGYIPPSVFNTQWLKQDLIQQSFLTTCTLKMSLSVLVYTMSAITDLANQTPGRGLTPTNRFTMDQVAHPTPIGRIVEPVEEMFEVEVAGVDGTII</sequence>